<evidence type="ECO:0000259" key="3">
    <source>
        <dbReference type="PROSITE" id="PS51462"/>
    </source>
</evidence>
<keyword evidence="5" id="KW-1185">Reference proteome</keyword>
<evidence type="ECO:0000256" key="1">
    <source>
        <dbReference type="ARBA" id="ARBA00001946"/>
    </source>
</evidence>
<comment type="caution">
    <text evidence="4">The sequence shown here is derived from an EMBL/GenBank/DDBJ whole genome shotgun (WGS) entry which is preliminary data.</text>
</comment>
<protein>
    <submittedName>
        <fullName evidence="4">NUDIX domain-containing protein</fullName>
    </submittedName>
</protein>
<gene>
    <name evidence="4" type="ORF">F7732_14385</name>
</gene>
<dbReference type="Gene3D" id="3.90.79.10">
    <property type="entry name" value="Nucleoside Triphosphate Pyrophosphohydrolase"/>
    <property type="match status" value="1"/>
</dbReference>
<evidence type="ECO:0000313" key="4">
    <source>
        <dbReference type="EMBL" id="KAB2331854.1"/>
    </source>
</evidence>
<sequence length="160" mass="18263">MNSHIRVRAAAMIINKNNEILLVEYEDENGVHYNIPGGGAEPGETIFEAVRREAMEEVSATVEVGDLVLVYEYEPVENQSKYGPQHSICLMFECTIPDGETAQMPEYPGLNQTDIKWIHLARLKDITLYPDIKEQILEFAWEKRSLPIIEESQLNIKIES</sequence>
<feature type="domain" description="Nudix hydrolase" evidence="3">
    <location>
        <begin position="4"/>
        <end position="140"/>
    </location>
</feature>
<dbReference type="Pfam" id="PF00293">
    <property type="entry name" value="NUDIX"/>
    <property type="match status" value="1"/>
</dbReference>
<accession>A0A7V7RKK6</accession>
<comment type="cofactor">
    <cofactor evidence="1">
        <name>Mg(2+)</name>
        <dbReference type="ChEBI" id="CHEBI:18420"/>
    </cofactor>
</comment>
<dbReference type="OrthoDB" id="65827at2"/>
<dbReference type="EMBL" id="WBOT01000004">
    <property type="protein sequence ID" value="KAB2331854.1"/>
    <property type="molecule type" value="Genomic_DNA"/>
</dbReference>
<proteinExistence type="predicted"/>
<reference evidence="4 5" key="1">
    <citation type="journal article" date="2014" name="Arch. Microbiol.">
        <title>Bacillus mesophilum sp. nov., strain IITR-54T, a novel 4-chlorobiphenyl dechlorinating bacterium.</title>
        <authorList>
            <person name="Manickam N."/>
            <person name="Singh N.K."/>
            <person name="Bajaj A."/>
            <person name="Kumar R.M."/>
            <person name="Kaur G."/>
            <person name="Kaur N."/>
            <person name="Bala M."/>
            <person name="Kumar A."/>
            <person name="Mayilraj S."/>
        </authorList>
    </citation>
    <scope>NUCLEOTIDE SEQUENCE [LARGE SCALE GENOMIC DNA]</scope>
    <source>
        <strain evidence="4 5">IITR-54</strain>
    </source>
</reference>
<dbReference type="PANTHER" id="PTHR43046:SF14">
    <property type="entry name" value="MUTT_NUDIX FAMILY PROTEIN"/>
    <property type="match status" value="1"/>
</dbReference>
<organism evidence="4 5">
    <name type="scientific">Bacillus mesophilum</name>
    <dbReference type="NCBI Taxonomy" id="1071718"/>
    <lineage>
        <taxon>Bacteria</taxon>
        <taxon>Bacillati</taxon>
        <taxon>Bacillota</taxon>
        <taxon>Bacilli</taxon>
        <taxon>Bacillales</taxon>
        <taxon>Bacillaceae</taxon>
        <taxon>Bacillus</taxon>
    </lineage>
</organism>
<dbReference type="PANTHER" id="PTHR43046">
    <property type="entry name" value="GDP-MANNOSE MANNOSYL HYDROLASE"/>
    <property type="match status" value="1"/>
</dbReference>
<evidence type="ECO:0000313" key="5">
    <source>
        <dbReference type="Proteomes" id="UP000441354"/>
    </source>
</evidence>
<dbReference type="GO" id="GO:0016787">
    <property type="term" value="F:hydrolase activity"/>
    <property type="evidence" value="ECO:0007669"/>
    <property type="project" value="UniProtKB-KW"/>
</dbReference>
<dbReference type="InterPro" id="IPR015797">
    <property type="entry name" value="NUDIX_hydrolase-like_dom_sf"/>
</dbReference>
<dbReference type="CDD" id="cd18880">
    <property type="entry name" value="NUDIX_ADPRase"/>
    <property type="match status" value="1"/>
</dbReference>
<keyword evidence="2" id="KW-0378">Hydrolase</keyword>
<evidence type="ECO:0000256" key="2">
    <source>
        <dbReference type="ARBA" id="ARBA00022801"/>
    </source>
</evidence>
<dbReference type="Proteomes" id="UP000441354">
    <property type="component" value="Unassembled WGS sequence"/>
</dbReference>
<dbReference type="RefSeq" id="WP_151574720.1">
    <property type="nucleotide sequence ID" value="NZ_WBOT01000004.1"/>
</dbReference>
<dbReference type="PROSITE" id="PS51462">
    <property type="entry name" value="NUDIX"/>
    <property type="match status" value="1"/>
</dbReference>
<name>A0A7V7RKK6_9BACI</name>
<dbReference type="InterPro" id="IPR000086">
    <property type="entry name" value="NUDIX_hydrolase_dom"/>
</dbReference>
<dbReference type="SUPFAM" id="SSF55811">
    <property type="entry name" value="Nudix"/>
    <property type="match status" value="1"/>
</dbReference>
<dbReference type="AlphaFoldDB" id="A0A7V7RKK6"/>